<keyword evidence="5" id="KW-1185">Reference proteome</keyword>
<evidence type="ECO:0000256" key="3">
    <source>
        <dbReference type="SAM" id="SignalP"/>
    </source>
</evidence>
<organism evidence="4">
    <name type="scientific">Stegastes partitus</name>
    <name type="common">bicolor damselfish</name>
    <dbReference type="NCBI Taxonomy" id="144197"/>
    <lineage>
        <taxon>Eukaryota</taxon>
        <taxon>Metazoa</taxon>
        <taxon>Chordata</taxon>
        <taxon>Craniata</taxon>
        <taxon>Vertebrata</taxon>
        <taxon>Euteleostomi</taxon>
        <taxon>Actinopterygii</taxon>
        <taxon>Neopterygii</taxon>
        <taxon>Teleostei</taxon>
        <taxon>Neoteleostei</taxon>
        <taxon>Acanthomorphata</taxon>
        <taxon>Ovalentaria</taxon>
        <taxon>Pomacentridae</taxon>
        <taxon>Stegastes</taxon>
    </lineage>
</organism>
<keyword evidence="3" id="KW-0732">Signal</keyword>
<dbReference type="InterPro" id="IPR031371">
    <property type="entry name" value="Mucin-15"/>
</dbReference>
<feature type="chain" id="PRO_5044591084" evidence="3">
    <location>
        <begin position="23"/>
        <end position="383"/>
    </location>
</feature>
<dbReference type="STRING" id="144197.ENSSPAP00000005008"/>
<evidence type="ECO:0000256" key="1">
    <source>
        <dbReference type="SAM" id="MobiDB-lite"/>
    </source>
</evidence>
<feature type="region of interest" description="Disordered" evidence="1">
    <location>
        <begin position="44"/>
        <end position="298"/>
    </location>
</feature>
<dbReference type="OrthoDB" id="9950822at2759"/>
<keyword evidence="2" id="KW-0472">Membrane</keyword>
<sequence length="383" mass="39621">MKLLRTAAVLLLLVQTFQLGSLQNSTDSPGRTIDKSWWRKLPKENLGVPTEESENADGGDAADYSGIASGSMAVNSEEEQNLTGRDTNANGTSDDSSFVTTAAPHVFHGGHKKKNKHPKPSVHPKSTNSSHSNATEAEFDSPQNSTGFPDVQPRTSAPKVSTARNSTTEAAGEGLDNSTGSSNATAASTPETNRTSTTNSSATEVPLETSEMSPTTADVNATANATTATPEVNTTTANTTTATPEVPANTTTATPDIPANATTAAAPTKTDKSNGTDKSGGSGGGSKRGLASDPGRSSRQGAWAAVLGTAAAVALVGLVAFVILRKKQQKAFSHRKLVEDFPADPVLRLDNNEPLDLNFGGSAYYNPGLQGDNIQMSSIPGRP</sequence>
<dbReference type="GeneTree" id="ENSGT00860000135092"/>
<feature type="compositionally biased region" description="Low complexity" evidence="1">
    <location>
        <begin position="177"/>
        <end position="204"/>
    </location>
</feature>
<feature type="compositionally biased region" description="Polar residues" evidence="1">
    <location>
        <begin position="127"/>
        <end position="169"/>
    </location>
</feature>
<feature type="compositionally biased region" description="Low complexity" evidence="1">
    <location>
        <begin position="214"/>
        <end position="268"/>
    </location>
</feature>
<dbReference type="PANTHER" id="PTHR45427:SF1">
    <property type="entry name" value="MUCIN-15"/>
    <property type="match status" value="1"/>
</dbReference>
<reference evidence="6" key="2">
    <citation type="submission" date="2025-04" db="UniProtKB">
        <authorList>
            <consortium name="RefSeq"/>
        </authorList>
    </citation>
    <scope>IDENTIFICATION</scope>
</reference>
<feature type="compositionally biased region" description="Basic residues" evidence="1">
    <location>
        <begin position="108"/>
        <end position="122"/>
    </location>
</feature>
<accession>A0A3B4Z898</accession>
<gene>
    <name evidence="6" type="primary">muc15</name>
</gene>
<feature type="transmembrane region" description="Helical" evidence="2">
    <location>
        <begin position="302"/>
        <end position="324"/>
    </location>
</feature>
<proteinExistence type="predicted"/>
<dbReference type="Ensembl" id="ENSSPAT00000005104.1">
    <property type="protein sequence ID" value="ENSSPAP00000005008.1"/>
    <property type="gene ID" value="ENSSPAG00000003881.1"/>
</dbReference>
<dbReference type="GeneID" id="103373418"/>
<feature type="signal peptide" evidence="3">
    <location>
        <begin position="1"/>
        <end position="22"/>
    </location>
</feature>
<feature type="compositionally biased region" description="Polar residues" evidence="1">
    <location>
        <begin position="81"/>
        <end position="100"/>
    </location>
</feature>
<feature type="compositionally biased region" description="Gly residues" evidence="1">
    <location>
        <begin position="278"/>
        <end position="287"/>
    </location>
</feature>
<reference evidence="4" key="1">
    <citation type="submission" date="2023-09" db="UniProtKB">
        <authorList>
            <consortium name="Ensembl"/>
        </authorList>
    </citation>
    <scope>IDENTIFICATION</scope>
</reference>
<dbReference type="Pfam" id="PF15672">
    <property type="entry name" value="Mucin15"/>
    <property type="match status" value="1"/>
</dbReference>
<name>A0A3B4Z898_9TELE</name>
<evidence type="ECO:0000313" key="4">
    <source>
        <dbReference type="Ensembl" id="ENSSPAP00000005008.1"/>
    </source>
</evidence>
<dbReference type="AlphaFoldDB" id="A0A3B4Z898"/>
<evidence type="ECO:0000313" key="6">
    <source>
        <dbReference type="RefSeq" id="XP_008301526.1"/>
    </source>
</evidence>
<dbReference type="Proteomes" id="UP000694891">
    <property type="component" value="Unplaced"/>
</dbReference>
<evidence type="ECO:0000313" key="5">
    <source>
        <dbReference type="Proteomes" id="UP000694891"/>
    </source>
</evidence>
<dbReference type="PANTHER" id="PTHR45427">
    <property type="entry name" value="MUCIN-15"/>
    <property type="match status" value="1"/>
</dbReference>
<evidence type="ECO:0000256" key="2">
    <source>
        <dbReference type="SAM" id="Phobius"/>
    </source>
</evidence>
<protein>
    <submittedName>
        <fullName evidence="4">Mucin 15, cell surface associated</fullName>
    </submittedName>
    <submittedName>
        <fullName evidence="6">Mucin-15</fullName>
    </submittedName>
</protein>
<keyword evidence="2" id="KW-1133">Transmembrane helix</keyword>
<keyword evidence="2" id="KW-0812">Transmembrane</keyword>
<dbReference type="RefSeq" id="XP_008301526.1">
    <property type="nucleotide sequence ID" value="XM_008303304.1"/>
</dbReference>